<dbReference type="InterPro" id="IPR050300">
    <property type="entry name" value="GDXG_lipolytic_enzyme"/>
</dbReference>
<feature type="active site" evidence="3">
    <location>
        <position position="177"/>
    </location>
</feature>
<dbReference type="PROSITE" id="PS01174">
    <property type="entry name" value="LIPASE_GDXG_SER"/>
    <property type="match status" value="1"/>
</dbReference>
<evidence type="ECO:0000256" key="2">
    <source>
        <dbReference type="ARBA" id="ARBA00022801"/>
    </source>
</evidence>
<protein>
    <submittedName>
        <fullName evidence="6">Alpha/beta-hydrolase</fullName>
    </submittedName>
</protein>
<dbReference type="SUPFAM" id="SSF53474">
    <property type="entry name" value="alpha/beta-Hydrolases"/>
    <property type="match status" value="1"/>
</dbReference>
<organism evidence="6 7">
    <name type="scientific">Microthyrium microscopicum</name>
    <dbReference type="NCBI Taxonomy" id="703497"/>
    <lineage>
        <taxon>Eukaryota</taxon>
        <taxon>Fungi</taxon>
        <taxon>Dikarya</taxon>
        <taxon>Ascomycota</taxon>
        <taxon>Pezizomycotina</taxon>
        <taxon>Dothideomycetes</taxon>
        <taxon>Dothideomycetes incertae sedis</taxon>
        <taxon>Microthyriales</taxon>
        <taxon>Microthyriaceae</taxon>
        <taxon>Microthyrium</taxon>
    </lineage>
</organism>
<dbReference type="Gene3D" id="3.40.50.1820">
    <property type="entry name" value="alpha/beta hydrolase"/>
    <property type="match status" value="1"/>
</dbReference>
<dbReference type="Proteomes" id="UP000799302">
    <property type="component" value="Unassembled WGS sequence"/>
</dbReference>
<proteinExistence type="inferred from homology"/>
<evidence type="ECO:0000256" key="4">
    <source>
        <dbReference type="SAM" id="MobiDB-lite"/>
    </source>
</evidence>
<dbReference type="OrthoDB" id="2152029at2759"/>
<evidence type="ECO:0000259" key="5">
    <source>
        <dbReference type="Pfam" id="PF07859"/>
    </source>
</evidence>
<dbReference type="InterPro" id="IPR029058">
    <property type="entry name" value="AB_hydrolase_fold"/>
</dbReference>
<sequence length="347" mass="38710">MKSSSTEDTKPESQPSIRTTQRSGLSIDTRLIKAFIKPLKRLLSKPPSDHSKNFSEEISFPTPIQKALGIEERTVHNIRIYDLSSKKAKTTSQNEHSKRILYFAGGSWQMPPQSAHFGFLKRLVKDLPSNTVISVVSHPLALNFPAPKAFPALLDLYNDVMAHALEHNESVIIAGDSSGGNIALCLVLEALRQQPDCPAPEALVLISPTMDLTYSNSAIEAVARVDPVLILEYSKKFGKEWSGDWDPATDARISPIRATNLVTLRDRGIHVHCVFGTHDILSPDALLFRDKLIENGVQGEWLVWEGMFHCWILMAGFATFNSELKEGWEWVLDRLKNPKMESISSKA</sequence>
<evidence type="ECO:0000313" key="7">
    <source>
        <dbReference type="Proteomes" id="UP000799302"/>
    </source>
</evidence>
<dbReference type="PANTHER" id="PTHR48081:SF8">
    <property type="entry name" value="ALPHA_BETA HYDROLASE FOLD-3 DOMAIN-CONTAINING PROTEIN-RELATED"/>
    <property type="match status" value="1"/>
</dbReference>
<dbReference type="AlphaFoldDB" id="A0A6A6UN40"/>
<feature type="region of interest" description="Disordered" evidence="4">
    <location>
        <begin position="1"/>
        <end position="23"/>
    </location>
</feature>
<dbReference type="PANTHER" id="PTHR48081">
    <property type="entry name" value="AB HYDROLASE SUPERFAMILY PROTEIN C4A8.06C"/>
    <property type="match status" value="1"/>
</dbReference>
<dbReference type="EMBL" id="MU004231">
    <property type="protein sequence ID" value="KAF2673652.1"/>
    <property type="molecule type" value="Genomic_DNA"/>
</dbReference>
<evidence type="ECO:0000256" key="1">
    <source>
        <dbReference type="ARBA" id="ARBA00010515"/>
    </source>
</evidence>
<keyword evidence="7" id="KW-1185">Reference proteome</keyword>
<dbReference type="GO" id="GO:0016787">
    <property type="term" value="F:hydrolase activity"/>
    <property type="evidence" value="ECO:0007669"/>
    <property type="project" value="UniProtKB-KW"/>
</dbReference>
<name>A0A6A6UN40_9PEZI</name>
<gene>
    <name evidence="6" type="ORF">BT63DRAFT_421784</name>
</gene>
<accession>A0A6A6UN40</accession>
<evidence type="ECO:0000256" key="3">
    <source>
        <dbReference type="PROSITE-ProRule" id="PRU10038"/>
    </source>
</evidence>
<keyword evidence="2 6" id="KW-0378">Hydrolase</keyword>
<comment type="similarity">
    <text evidence="1">Belongs to the 'GDXG' lipolytic enzyme family.</text>
</comment>
<reference evidence="6" key="1">
    <citation type="journal article" date="2020" name="Stud. Mycol.">
        <title>101 Dothideomycetes genomes: a test case for predicting lifestyles and emergence of pathogens.</title>
        <authorList>
            <person name="Haridas S."/>
            <person name="Albert R."/>
            <person name="Binder M."/>
            <person name="Bloem J."/>
            <person name="Labutti K."/>
            <person name="Salamov A."/>
            <person name="Andreopoulos B."/>
            <person name="Baker S."/>
            <person name="Barry K."/>
            <person name="Bills G."/>
            <person name="Bluhm B."/>
            <person name="Cannon C."/>
            <person name="Castanera R."/>
            <person name="Culley D."/>
            <person name="Daum C."/>
            <person name="Ezra D."/>
            <person name="Gonzalez J."/>
            <person name="Henrissat B."/>
            <person name="Kuo A."/>
            <person name="Liang C."/>
            <person name="Lipzen A."/>
            <person name="Lutzoni F."/>
            <person name="Magnuson J."/>
            <person name="Mondo S."/>
            <person name="Nolan M."/>
            <person name="Ohm R."/>
            <person name="Pangilinan J."/>
            <person name="Park H.-J."/>
            <person name="Ramirez L."/>
            <person name="Alfaro M."/>
            <person name="Sun H."/>
            <person name="Tritt A."/>
            <person name="Yoshinaga Y."/>
            <person name="Zwiers L.-H."/>
            <person name="Turgeon B."/>
            <person name="Goodwin S."/>
            <person name="Spatafora J."/>
            <person name="Crous P."/>
            <person name="Grigoriev I."/>
        </authorList>
    </citation>
    <scope>NUCLEOTIDE SEQUENCE</scope>
    <source>
        <strain evidence="6">CBS 115976</strain>
    </source>
</reference>
<evidence type="ECO:0000313" key="6">
    <source>
        <dbReference type="EMBL" id="KAF2673652.1"/>
    </source>
</evidence>
<dbReference type="InterPro" id="IPR013094">
    <property type="entry name" value="AB_hydrolase_3"/>
</dbReference>
<dbReference type="InterPro" id="IPR033140">
    <property type="entry name" value="Lipase_GDXG_put_SER_AS"/>
</dbReference>
<dbReference type="Pfam" id="PF07859">
    <property type="entry name" value="Abhydrolase_3"/>
    <property type="match status" value="1"/>
</dbReference>
<feature type="compositionally biased region" description="Polar residues" evidence="4">
    <location>
        <begin position="12"/>
        <end position="23"/>
    </location>
</feature>
<feature type="compositionally biased region" description="Basic and acidic residues" evidence="4">
    <location>
        <begin position="1"/>
        <end position="11"/>
    </location>
</feature>
<feature type="domain" description="Alpha/beta hydrolase fold-3" evidence="5">
    <location>
        <begin position="100"/>
        <end position="312"/>
    </location>
</feature>